<organism evidence="2 3">
    <name type="scientific">Endozoicomonas lisbonensis</name>
    <dbReference type="NCBI Taxonomy" id="3120522"/>
    <lineage>
        <taxon>Bacteria</taxon>
        <taxon>Pseudomonadati</taxon>
        <taxon>Pseudomonadota</taxon>
        <taxon>Gammaproteobacteria</taxon>
        <taxon>Oceanospirillales</taxon>
        <taxon>Endozoicomonadaceae</taxon>
        <taxon>Endozoicomonas</taxon>
    </lineage>
</organism>
<feature type="region of interest" description="Disordered" evidence="1">
    <location>
        <begin position="1"/>
        <end position="20"/>
    </location>
</feature>
<sequence>MLQLTDMDNRGSEGQFPPSNLTLSYPETGVAWLSGNQKNVAANFFGAPSSGGPYPAYPVFTIDTQKVCQ</sequence>
<accession>A0ABV2SF76</accession>
<proteinExistence type="predicted"/>
<reference evidence="2 3" key="1">
    <citation type="submission" date="2024-06" db="EMBL/GenBank/DDBJ databases">
        <title>Genomic Encyclopedia of Type Strains, Phase V (KMG-V): Genome sequencing to study the core and pangenomes of soil and plant-associated prokaryotes.</title>
        <authorList>
            <person name="Whitman W."/>
        </authorList>
    </citation>
    <scope>NUCLEOTIDE SEQUENCE [LARGE SCALE GENOMIC DNA]</scope>
    <source>
        <strain evidence="2 3">NE40</strain>
    </source>
</reference>
<dbReference type="EMBL" id="JBEWTB010000002">
    <property type="protein sequence ID" value="MET4756034.1"/>
    <property type="molecule type" value="Genomic_DNA"/>
</dbReference>
<evidence type="ECO:0000313" key="3">
    <source>
        <dbReference type="Proteomes" id="UP001549366"/>
    </source>
</evidence>
<evidence type="ECO:0000313" key="2">
    <source>
        <dbReference type="EMBL" id="MET4756034.1"/>
    </source>
</evidence>
<comment type="caution">
    <text evidence="2">The sequence shown here is derived from an EMBL/GenBank/DDBJ whole genome shotgun (WGS) entry which is preliminary data.</text>
</comment>
<gene>
    <name evidence="2" type="ORF">V5J35_001226</name>
</gene>
<evidence type="ECO:0000256" key="1">
    <source>
        <dbReference type="SAM" id="MobiDB-lite"/>
    </source>
</evidence>
<name>A0ABV2SF76_9GAMM</name>
<protein>
    <submittedName>
        <fullName evidence="2">Uncharacterized protein</fullName>
    </submittedName>
</protein>
<keyword evidence="3" id="KW-1185">Reference proteome</keyword>
<dbReference type="Proteomes" id="UP001549366">
    <property type="component" value="Unassembled WGS sequence"/>
</dbReference>
<dbReference type="RefSeq" id="WP_354010398.1">
    <property type="nucleotide sequence ID" value="NZ_JBEWTA010000001.1"/>
</dbReference>